<name>A0A7W8QNP0_9ACTN</name>
<dbReference type="NCBIfam" id="TIGR00872">
    <property type="entry name" value="gnd_rel"/>
    <property type="match status" value="1"/>
</dbReference>
<feature type="domain" description="6-phosphogluconate dehydrogenase C-terminal" evidence="4">
    <location>
        <begin position="160"/>
        <end position="293"/>
    </location>
</feature>
<dbReference type="Gene3D" id="1.10.1040.10">
    <property type="entry name" value="N-(1-d-carboxylethyl)-l-norvaline Dehydrogenase, domain 2"/>
    <property type="match status" value="1"/>
</dbReference>
<dbReference type="GO" id="GO:0006098">
    <property type="term" value="P:pentose-phosphate shunt"/>
    <property type="evidence" value="ECO:0007669"/>
    <property type="project" value="InterPro"/>
</dbReference>
<reference evidence="5 6" key="1">
    <citation type="submission" date="2020-08" db="EMBL/GenBank/DDBJ databases">
        <title>Sequencing the genomes of 1000 actinobacteria strains.</title>
        <authorList>
            <person name="Klenk H.-P."/>
        </authorList>
    </citation>
    <scope>NUCLEOTIDE SEQUENCE [LARGE SCALE GENOMIC DNA]</scope>
    <source>
        <strain evidence="5 6">DSM 44551</strain>
    </source>
</reference>
<dbReference type="SMART" id="SM01350">
    <property type="entry name" value="6PGD"/>
    <property type="match status" value="1"/>
</dbReference>
<dbReference type="InterPro" id="IPR006183">
    <property type="entry name" value="Pgluconate_DH"/>
</dbReference>
<dbReference type="RefSeq" id="WP_184393499.1">
    <property type="nucleotide sequence ID" value="NZ_BAAAJD010000125.1"/>
</dbReference>
<dbReference type="NCBIfam" id="NF007161">
    <property type="entry name" value="PRK09599.1"/>
    <property type="match status" value="1"/>
</dbReference>
<dbReference type="PROSITE" id="PS00895">
    <property type="entry name" value="3_HYDROXYISOBUT_DH"/>
    <property type="match status" value="1"/>
</dbReference>
<dbReference type="GO" id="GO:0019521">
    <property type="term" value="P:D-gluconate metabolic process"/>
    <property type="evidence" value="ECO:0007669"/>
    <property type="project" value="UniProtKB-KW"/>
</dbReference>
<dbReference type="EC" id="1.1.1.343" evidence="5"/>
<dbReference type="InterPro" id="IPR008927">
    <property type="entry name" value="6-PGluconate_DH-like_C_sf"/>
</dbReference>
<dbReference type="Proteomes" id="UP000572635">
    <property type="component" value="Unassembled WGS sequence"/>
</dbReference>
<dbReference type="InterPro" id="IPR006114">
    <property type="entry name" value="6PGDH_C"/>
</dbReference>
<dbReference type="Gene3D" id="3.40.50.720">
    <property type="entry name" value="NAD(P)-binding Rossmann-like Domain"/>
    <property type="match status" value="1"/>
</dbReference>
<dbReference type="EC" id="1.1.1.44" evidence="5"/>
<dbReference type="SUPFAM" id="SSF51735">
    <property type="entry name" value="NAD(P)-binding Rossmann-fold domains"/>
    <property type="match status" value="1"/>
</dbReference>
<dbReference type="InterPro" id="IPR006115">
    <property type="entry name" value="6PGDH_NADP-bd"/>
</dbReference>
<dbReference type="GO" id="GO:0016054">
    <property type="term" value="P:organic acid catabolic process"/>
    <property type="evidence" value="ECO:0007669"/>
    <property type="project" value="UniProtKB-ARBA"/>
</dbReference>
<gene>
    <name evidence="5" type="ORF">HDA36_003693</name>
</gene>
<dbReference type="InterPro" id="IPR013328">
    <property type="entry name" value="6PGD_dom2"/>
</dbReference>
<dbReference type="AlphaFoldDB" id="A0A7W8QNP0"/>
<comment type="similarity">
    <text evidence="1">Belongs to the 6-phosphogluconate dehydrogenase family.</text>
</comment>
<accession>A0A7W8QNP0</accession>
<keyword evidence="3" id="KW-0311">Gluconate utilization</keyword>
<dbReference type="InterPro" id="IPR004849">
    <property type="entry name" value="6DGDH_YqeC"/>
</dbReference>
<evidence type="ECO:0000313" key="6">
    <source>
        <dbReference type="Proteomes" id="UP000572635"/>
    </source>
</evidence>
<keyword evidence="2 5" id="KW-0560">Oxidoreductase</keyword>
<dbReference type="SUPFAM" id="SSF48179">
    <property type="entry name" value="6-phosphogluconate dehydrogenase C-terminal domain-like"/>
    <property type="match status" value="1"/>
</dbReference>
<sequence>MKLGMVGLGKMGGNMAARLREKGHEVVGFDFDPEVRDVASLAELVQALEAPRIVWLMVPAGEPTLGAIAELSELLDAGDLIIEGGNSHYVQDRKNADGLKDRGIRYLDVGVSGGVWGRQNGYGIMVGGAAQDVERAKPVFDALTPDEGGGYVHAGGVGAGHFVKMVHNGIEYGMMQAFAEGFELMAAADIVDDVPGTFESWREGTVVRSWLLDLLSRALEEDPDLDGLRGYAQDSGEGRWTVQAAVDHAVPAPAITAALYARFASRQEDSPAMKVIAALRNQFGGHAVTRTTDDPARTPRS</sequence>
<evidence type="ECO:0000256" key="3">
    <source>
        <dbReference type="ARBA" id="ARBA00023064"/>
    </source>
</evidence>
<dbReference type="PRINTS" id="PR00076">
    <property type="entry name" value="6PGDHDRGNASE"/>
</dbReference>
<organism evidence="5 6">
    <name type="scientific">Nocardiopsis composta</name>
    <dbReference type="NCBI Taxonomy" id="157465"/>
    <lineage>
        <taxon>Bacteria</taxon>
        <taxon>Bacillati</taxon>
        <taxon>Actinomycetota</taxon>
        <taxon>Actinomycetes</taxon>
        <taxon>Streptosporangiales</taxon>
        <taxon>Nocardiopsidaceae</taxon>
        <taxon>Nocardiopsis</taxon>
    </lineage>
</organism>
<dbReference type="EMBL" id="JACHDB010000001">
    <property type="protein sequence ID" value="MBB5433609.1"/>
    <property type="molecule type" value="Genomic_DNA"/>
</dbReference>
<dbReference type="PANTHER" id="PTHR11811">
    <property type="entry name" value="6-PHOSPHOGLUCONATE DEHYDROGENASE"/>
    <property type="match status" value="1"/>
</dbReference>
<dbReference type="InterPro" id="IPR036291">
    <property type="entry name" value="NAD(P)-bd_dom_sf"/>
</dbReference>
<protein>
    <submittedName>
        <fullName evidence="5">6-phosphogluconate dehydrogenase</fullName>
        <ecNumber evidence="5">1.1.1.343</ecNumber>
        <ecNumber evidence="5">1.1.1.44</ecNumber>
    </submittedName>
</protein>
<evidence type="ECO:0000259" key="4">
    <source>
        <dbReference type="SMART" id="SM01350"/>
    </source>
</evidence>
<dbReference type="Pfam" id="PF00393">
    <property type="entry name" value="6PGD"/>
    <property type="match status" value="1"/>
</dbReference>
<comment type="caution">
    <text evidence="5">The sequence shown here is derived from an EMBL/GenBank/DDBJ whole genome shotgun (WGS) entry which is preliminary data.</text>
</comment>
<dbReference type="GO" id="GO:0050661">
    <property type="term" value="F:NADP binding"/>
    <property type="evidence" value="ECO:0007669"/>
    <property type="project" value="InterPro"/>
</dbReference>
<keyword evidence="6" id="KW-1185">Reference proteome</keyword>
<proteinExistence type="inferred from homology"/>
<evidence type="ECO:0000256" key="1">
    <source>
        <dbReference type="ARBA" id="ARBA00008419"/>
    </source>
</evidence>
<evidence type="ECO:0000256" key="2">
    <source>
        <dbReference type="ARBA" id="ARBA00023002"/>
    </source>
</evidence>
<dbReference type="GO" id="GO:0004616">
    <property type="term" value="F:phosphogluconate dehydrogenase (decarboxylating) activity"/>
    <property type="evidence" value="ECO:0007669"/>
    <property type="project" value="UniProtKB-EC"/>
</dbReference>
<dbReference type="InterPro" id="IPR002204">
    <property type="entry name" value="3-OH-isobutyrate_DH-rel_CS"/>
</dbReference>
<dbReference type="Pfam" id="PF03446">
    <property type="entry name" value="NAD_binding_2"/>
    <property type="match status" value="1"/>
</dbReference>
<evidence type="ECO:0000313" key="5">
    <source>
        <dbReference type="EMBL" id="MBB5433609.1"/>
    </source>
</evidence>